<dbReference type="AlphaFoldDB" id="A0AAV4D1D2"/>
<comment type="caution">
    <text evidence="1">The sequence shown here is derived from an EMBL/GenBank/DDBJ whole genome shotgun (WGS) entry which is preliminary data.</text>
</comment>
<organism evidence="1 2">
    <name type="scientific">Plakobranchus ocellatus</name>
    <dbReference type="NCBI Taxonomy" id="259542"/>
    <lineage>
        <taxon>Eukaryota</taxon>
        <taxon>Metazoa</taxon>
        <taxon>Spiralia</taxon>
        <taxon>Lophotrochozoa</taxon>
        <taxon>Mollusca</taxon>
        <taxon>Gastropoda</taxon>
        <taxon>Heterobranchia</taxon>
        <taxon>Euthyneura</taxon>
        <taxon>Panpulmonata</taxon>
        <taxon>Sacoglossa</taxon>
        <taxon>Placobranchoidea</taxon>
        <taxon>Plakobranchidae</taxon>
        <taxon>Plakobranchus</taxon>
    </lineage>
</organism>
<accession>A0AAV4D1D2</accession>
<keyword evidence="2" id="KW-1185">Reference proteome</keyword>
<protein>
    <submittedName>
        <fullName evidence="1">Uncharacterized protein</fullName>
    </submittedName>
</protein>
<dbReference type="Proteomes" id="UP000735302">
    <property type="component" value="Unassembled WGS sequence"/>
</dbReference>
<evidence type="ECO:0000313" key="1">
    <source>
        <dbReference type="EMBL" id="GFO37896.1"/>
    </source>
</evidence>
<sequence length="110" mass="12790">MDYTDVDCEMDSDIHSYACVAVTDNEIDLRSVREQDVFMVDDMIVNYNGNAFELDVDLSANETTKTMKKRETGLWWSATNNSNNRVSRPDLSFFRFPKDEGRCRDWAIKC</sequence>
<gene>
    <name evidence="1" type="ORF">PoB_006440100</name>
</gene>
<dbReference type="EMBL" id="BLXT01007308">
    <property type="protein sequence ID" value="GFO37896.1"/>
    <property type="molecule type" value="Genomic_DNA"/>
</dbReference>
<name>A0AAV4D1D2_9GAST</name>
<reference evidence="1 2" key="1">
    <citation type="journal article" date="2021" name="Elife">
        <title>Chloroplast acquisition without the gene transfer in kleptoplastic sea slugs, Plakobranchus ocellatus.</title>
        <authorList>
            <person name="Maeda T."/>
            <person name="Takahashi S."/>
            <person name="Yoshida T."/>
            <person name="Shimamura S."/>
            <person name="Takaki Y."/>
            <person name="Nagai Y."/>
            <person name="Toyoda A."/>
            <person name="Suzuki Y."/>
            <person name="Arimoto A."/>
            <person name="Ishii H."/>
            <person name="Satoh N."/>
            <person name="Nishiyama T."/>
            <person name="Hasebe M."/>
            <person name="Maruyama T."/>
            <person name="Minagawa J."/>
            <person name="Obokata J."/>
            <person name="Shigenobu S."/>
        </authorList>
    </citation>
    <scope>NUCLEOTIDE SEQUENCE [LARGE SCALE GENOMIC DNA]</scope>
</reference>
<proteinExistence type="predicted"/>
<evidence type="ECO:0000313" key="2">
    <source>
        <dbReference type="Proteomes" id="UP000735302"/>
    </source>
</evidence>